<dbReference type="Proteomes" id="UP001597205">
    <property type="component" value="Unassembled WGS sequence"/>
</dbReference>
<protein>
    <submittedName>
        <fullName evidence="2">VOC family protein</fullName>
    </submittedName>
</protein>
<dbReference type="InterPro" id="IPR029068">
    <property type="entry name" value="Glyas_Bleomycin-R_OHBP_Dase"/>
</dbReference>
<dbReference type="PANTHER" id="PTHR33993:SF14">
    <property type="entry name" value="GB|AAF24581.1"/>
    <property type="match status" value="1"/>
</dbReference>
<comment type="caution">
    <text evidence="2">The sequence shown here is derived from an EMBL/GenBank/DDBJ whole genome shotgun (WGS) entry which is preliminary data.</text>
</comment>
<sequence length="131" mass="14635">MSEKKYKVGQIVWADLTTNQADSLKEFYKDVLGWKEFPVAMKDGEESYNDYAMLIDEKEPAGGICNQRGVNADIPPQWIMYVCVEDVDATLKTAMEKGGKLIHESKKSDGTLNYVIVQDPAGAVFGFGKFQ</sequence>
<gene>
    <name evidence="2" type="ORF">ACFQ2C_13330</name>
</gene>
<accession>A0ABW3RP34</accession>
<dbReference type="EMBL" id="JBHTKY010000021">
    <property type="protein sequence ID" value="MFD1166591.1"/>
    <property type="molecule type" value="Genomic_DNA"/>
</dbReference>
<feature type="domain" description="VOC" evidence="1">
    <location>
        <begin position="10"/>
        <end position="130"/>
    </location>
</feature>
<dbReference type="PROSITE" id="PS51819">
    <property type="entry name" value="VOC"/>
    <property type="match status" value="1"/>
</dbReference>
<reference evidence="3" key="1">
    <citation type="journal article" date="2019" name="Int. J. Syst. Evol. Microbiol.">
        <title>The Global Catalogue of Microorganisms (GCM) 10K type strain sequencing project: providing services to taxonomists for standard genome sequencing and annotation.</title>
        <authorList>
            <consortium name="The Broad Institute Genomics Platform"/>
            <consortium name="The Broad Institute Genome Sequencing Center for Infectious Disease"/>
            <person name="Wu L."/>
            <person name="Ma J."/>
        </authorList>
    </citation>
    <scope>NUCLEOTIDE SEQUENCE [LARGE SCALE GENOMIC DNA]</scope>
    <source>
        <strain evidence="3">CCUG 52468</strain>
    </source>
</reference>
<dbReference type="SUPFAM" id="SSF54593">
    <property type="entry name" value="Glyoxalase/Bleomycin resistance protein/Dihydroxybiphenyl dioxygenase"/>
    <property type="match status" value="1"/>
</dbReference>
<dbReference type="InterPro" id="IPR004360">
    <property type="entry name" value="Glyas_Fos-R_dOase_dom"/>
</dbReference>
<dbReference type="InterPro" id="IPR052164">
    <property type="entry name" value="Anthracycline_SecMetBiosynth"/>
</dbReference>
<name>A0ABW3RP34_9SPHI</name>
<evidence type="ECO:0000313" key="3">
    <source>
        <dbReference type="Proteomes" id="UP001597205"/>
    </source>
</evidence>
<proteinExistence type="predicted"/>
<dbReference type="CDD" id="cd07247">
    <property type="entry name" value="SgaA_N_like"/>
    <property type="match status" value="1"/>
</dbReference>
<dbReference type="InterPro" id="IPR037523">
    <property type="entry name" value="VOC_core"/>
</dbReference>
<evidence type="ECO:0000259" key="1">
    <source>
        <dbReference type="PROSITE" id="PS51819"/>
    </source>
</evidence>
<dbReference type="PANTHER" id="PTHR33993">
    <property type="entry name" value="GLYOXALASE-RELATED"/>
    <property type="match status" value="1"/>
</dbReference>
<organism evidence="2 3">
    <name type="scientific">Sphingobacterium daejeonense</name>
    <dbReference type="NCBI Taxonomy" id="371142"/>
    <lineage>
        <taxon>Bacteria</taxon>
        <taxon>Pseudomonadati</taxon>
        <taxon>Bacteroidota</taxon>
        <taxon>Sphingobacteriia</taxon>
        <taxon>Sphingobacteriales</taxon>
        <taxon>Sphingobacteriaceae</taxon>
        <taxon>Sphingobacterium</taxon>
    </lineage>
</organism>
<dbReference type="Gene3D" id="3.10.180.10">
    <property type="entry name" value="2,3-Dihydroxybiphenyl 1,2-Dioxygenase, domain 1"/>
    <property type="match status" value="1"/>
</dbReference>
<dbReference type="RefSeq" id="WP_380897379.1">
    <property type="nucleotide sequence ID" value="NZ_JBHTKY010000021.1"/>
</dbReference>
<evidence type="ECO:0000313" key="2">
    <source>
        <dbReference type="EMBL" id="MFD1166591.1"/>
    </source>
</evidence>
<dbReference type="Pfam" id="PF00903">
    <property type="entry name" value="Glyoxalase"/>
    <property type="match status" value="1"/>
</dbReference>
<keyword evidence="3" id="KW-1185">Reference proteome</keyword>